<accession>A0ABR6EL49</accession>
<comment type="caution">
    <text evidence="1">The sequence shown here is derived from an EMBL/GenBank/DDBJ whole genome shotgun (WGS) entry which is preliminary data.</text>
</comment>
<proteinExistence type="predicted"/>
<protein>
    <submittedName>
        <fullName evidence="1">Uncharacterized protein</fullName>
    </submittedName>
</protein>
<name>A0ABR6EL49_9ACTN</name>
<dbReference type="EMBL" id="WMLF01000362">
    <property type="protein sequence ID" value="MBB1245878.1"/>
    <property type="molecule type" value="Genomic_DNA"/>
</dbReference>
<evidence type="ECO:0000313" key="2">
    <source>
        <dbReference type="Proteomes" id="UP000766698"/>
    </source>
</evidence>
<evidence type="ECO:0000313" key="1">
    <source>
        <dbReference type="EMBL" id="MBB1245878.1"/>
    </source>
</evidence>
<keyword evidence="2" id="KW-1185">Reference proteome</keyword>
<gene>
    <name evidence="1" type="ORF">GL263_20325</name>
</gene>
<sequence>MLVKGPWGETQAAKQLRGSGLEVELNALEAALTGLLGAQKPHERRRGEEVVRECFELVDEVLARLPESSELSSLREYIDSLREAWGNLPDELW</sequence>
<dbReference type="Proteomes" id="UP000766698">
    <property type="component" value="Unassembled WGS sequence"/>
</dbReference>
<dbReference type="RefSeq" id="WP_182857169.1">
    <property type="nucleotide sequence ID" value="NZ_WMLF01000362.1"/>
</dbReference>
<reference evidence="2" key="1">
    <citation type="journal article" date="2020" name="Syst. Appl. Microbiol.">
        <title>Streptomyces alkaliterrae sp. nov., isolated from an alkaline soil, and emended descriptions of Streptomyces alkaliphilus, Streptomyces calidiresistens and Streptomyces durbertensis.</title>
        <authorList>
            <person name="Swiecimska M."/>
            <person name="Golinska P."/>
            <person name="Nouioui I."/>
            <person name="Wypij M."/>
            <person name="Rai M."/>
            <person name="Sangal V."/>
            <person name="Goodfellow M."/>
        </authorList>
    </citation>
    <scope>NUCLEOTIDE SEQUENCE [LARGE SCALE GENOMIC DNA]</scope>
    <source>
        <strain evidence="2">DSM 104538</strain>
    </source>
</reference>
<organism evidence="1 2">
    <name type="scientific">Streptomyces durbertensis</name>
    <dbReference type="NCBI Taxonomy" id="2448886"/>
    <lineage>
        <taxon>Bacteria</taxon>
        <taxon>Bacillati</taxon>
        <taxon>Actinomycetota</taxon>
        <taxon>Actinomycetes</taxon>
        <taxon>Kitasatosporales</taxon>
        <taxon>Streptomycetaceae</taxon>
        <taxon>Streptomyces</taxon>
    </lineage>
</organism>